<proteinExistence type="predicted"/>
<evidence type="ECO:0000256" key="1">
    <source>
        <dbReference type="SAM" id="Phobius"/>
    </source>
</evidence>
<sequence>MREADVFSVMHDKSQPGAAWASEFPYLHDLGFKDAFIQFIGGYVSPWNAVTSAFYFRPFRRLRKTASGIKTTTKIKLLSAQ</sequence>
<evidence type="ECO:0000313" key="2">
    <source>
        <dbReference type="EMBL" id="MCQ4813486.1"/>
    </source>
</evidence>
<accession>A0AAW5K0Q2</accession>
<name>A0AAW5K0Q2_9BACT</name>
<feature type="transmembrane region" description="Helical" evidence="1">
    <location>
        <begin position="35"/>
        <end position="56"/>
    </location>
</feature>
<organism evidence="2 3">
    <name type="scientific">Cloacibacillus evryensis</name>
    <dbReference type="NCBI Taxonomy" id="508460"/>
    <lineage>
        <taxon>Bacteria</taxon>
        <taxon>Thermotogati</taxon>
        <taxon>Synergistota</taxon>
        <taxon>Synergistia</taxon>
        <taxon>Synergistales</taxon>
        <taxon>Synergistaceae</taxon>
        <taxon>Cloacibacillus</taxon>
    </lineage>
</organism>
<protein>
    <submittedName>
        <fullName evidence="2">Uncharacterized protein</fullName>
    </submittedName>
</protein>
<comment type="caution">
    <text evidence="2">The sequence shown here is derived from an EMBL/GenBank/DDBJ whole genome shotgun (WGS) entry which is preliminary data.</text>
</comment>
<keyword evidence="1" id="KW-0472">Membrane</keyword>
<keyword evidence="1" id="KW-0812">Transmembrane</keyword>
<keyword evidence="3" id="KW-1185">Reference proteome</keyword>
<evidence type="ECO:0000313" key="3">
    <source>
        <dbReference type="Proteomes" id="UP001205919"/>
    </source>
</evidence>
<gene>
    <name evidence="2" type="ORF">NE630_03490</name>
</gene>
<reference evidence="2 3" key="1">
    <citation type="submission" date="2022-06" db="EMBL/GenBank/DDBJ databases">
        <title>Isolation of gut microbiota from human fecal samples.</title>
        <authorList>
            <person name="Pamer E.G."/>
            <person name="Barat B."/>
            <person name="Waligurski E."/>
            <person name="Medina S."/>
            <person name="Paddock L."/>
            <person name="Mostad J."/>
        </authorList>
    </citation>
    <scope>NUCLEOTIDE SEQUENCE [LARGE SCALE GENOMIC DNA]</scope>
    <source>
        <strain evidence="2 3">DFI.9.90</strain>
    </source>
</reference>
<dbReference type="Proteomes" id="UP001205919">
    <property type="component" value="Unassembled WGS sequence"/>
</dbReference>
<keyword evidence="1" id="KW-1133">Transmembrane helix</keyword>
<dbReference type="AlphaFoldDB" id="A0AAW5K0Q2"/>
<dbReference type="EMBL" id="JANFYT010000005">
    <property type="protein sequence ID" value="MCQ4813486.1"/>
    <property type="molecule type" value="Genomic_DNA"/>
</dbReference>